<evidence type="ECO:0000313" key="4">
    <source>
        <dbReference type="EMBL" id="HIU98804.1"/>
    </source>
</evidence>
<evidence type="ECO:0000256" key="2">
    <source>
        <dbReference type="ARBA" id="ARBA00023295"/>
    </source>
</evidence>
<proteinExistence type="predicted"/>
<comment type="caution">
    <text evidence="4">The sequence shown here is derived from an EMBL/GenBank/DDBJ whole genome shotgun (WGS) entry which is preliminary data.</text>
</comment>
<name>A0A9D1N9N5_9FIRM</name>
<dbReference type="EMBL" id="DVOE01000045">
    <property type="protein sequence ID" value="HIU98804.1"/>
    <property type="molecule type" value="Genomic_DNA"/>
</dbReference>
<dbReference type="GO" id="GO:0004557">
    <property type="term" value="F:alpha-galactosidase activity"/>
    <property type="evidence" value="ECO:0007669"/>
    <property type="project" value="InterPro"/>
</dbReference>
<dbReference type="InterPro" id="IPR002252">
    <property type="entry name" value="Glyco_hydro_36"/>
</dbReference>
<feature type="compositionally biased region" description="Polar residues" evidence="3">
    <location>
        <begin position="667"/>
        <end position="681"/>
    </location>
</feature>
<dbReference type="Gene3D" id="3.20.20.70">
    <property type="entry name" value="Aldolase class I"/>
    <property type="match status" value="1"/>
</dbReference>
<dbReference type="Pfam" id="PF02065">
    <property type="entry name" value="Melibiase"/>
    <property type="match status" value="1"/>
</dbReference>
<reference evidence="4" key="1">
    <citation type="submission" date="2020-10" db="EMBL/GenBank/DDBJ databases">
        <authorList>
            <person name="Gilroy R."/>
        </authorList>
    </citation>
    <scope>NUCLEOTIDE SEQUENCE</scope>
    <source>
        <strain evidence="4">10406</strain>
    </source>
</reference>
<gene>
    <name evidence="4" type="ORF">IAC73_03055</name>
</gene>
<sequence length="681" mass="75261">METIKTDLRDMKVRIVCDCPEDKEAKCVIASVGSKTEEFAGGVRRRVTITAENFAACTMNLRVRAAVMYDGRAFGDDDAFFAAGYQSWTTAREYTRKDRQKGLRLPIRALSFIPIVKKCAGASGDYSFTPYRRGVFHSVGYTYLRKLGSAEHEFFGSLSEDEAFTIFVFDAKKGVFSIVKDVEGMEIPVPGKSKASVVLFDIISFTGDRSKVFESYAKAFRMVNAEKDEKEGGQADPGLEKLKKEGTLPEGSVYIRGRGAVEVPEKLAGYTSWYNYFANIDASTIRRDLDGLISATKGLQVAKDSEIFQIDDGWQTAVGDWEIDAVKFPKPAKDKGGLAAIVDEVHAAGMKAGLWLAPFCVGSDAEVLRKNPEWILKTRKGGKRKAIAGFNGWGGPLDPFYAFDLENEEVCDHIKGVFKKVWEWGFDLVKLDFLYAACMFPRGGKTRGRLMHEAMKFLREECLDDKKINGGGQKLLLGCGVPIVSALGYVEACRIGCDVDLTYKPRFYGKCTNEEIVSAENAMNNTIWRSHLDGNFFLADPDVFFLRGEKAPERTEAAQDIAKKGKKYRAVGEGKGVIFTNGEKDMLRKINSTFGSVLFVSDNAGESGYDTEALREAYTENPRRDIKVIERTSRDVIEVTFGNGDKATADFAQGKFEIAMAADAAKGTSSEPASPETQKKA</sequence>
<dbReference type="AlphaFoldDB" id="A0A9D1N9N5"/>
<evidence type="ECO:0000256" key="1">
    <source>
        <dbReference type="ARBA" id="ARBA00022801"/>
    </source>
</evidence>
<dbReference type="SUPFAM" id="SSF51445">
    <property type="entry name" value="(Trans)glycosidases"/>
    <property type="match status" value="1"/>
</dbReference>
<dbReference type="GO" id="GO:0016052">
    <property type="term" value="P:carbohydrate catabolic process"/>
    <property type="evidence" value="ECO:0007669"/>
    <property type="project" value="InterPro"/>
</dbReference>
<evidence type="ECO:0000256" key="3">
    <source>
        <dbReference type="SAM" id="MobiDB-lite"/>
    </source>
</evidence>
<protein>
    <submittedName>
        <fullName evidence="4">Alpha-galactosidase</fullName>
    </submittedName>
</protein>
<dbReference type="CDD" id="cd14791">
    <property type="entry name" value="GH36"/>
    <property type="match status" value="1"/>
</dbReference>
<accession>A0A9D1N9N5</accession>
<evidence type="ECO:0000313" key="5">
    <source>
        <dbReference type="Proteomes" id="UP000886857"/>
    </source>
</evidence>
<keyword evidence="1" id="KW-0378">Hydrolase</keyword>
<dbReference type="InterPro" id="IPR013785">
    <property type="entry name" value="Aldolase_TIM"/>
</dbReference>
<dbReference type="InterPro" id="IPR050985">
    <property type="entry name" value="Alpha-glycosidase_related"/>
</dbReference>
<reference evidence="4" key="2">
    <citation type="journal article" date="2021" name="PeerJ">
        <title>Extensive microbial diversity within the chicken gut microbiome revealed by metagenomics and culture.</title>
        <authorList>
            <person name="Gilroy R."/>
            <person name="Ravi A."/>
            <person name="Getino M."/>
            <person name="Pursley I."/>
            <person name="Horton D.L."/>
            <person name="Alikhan N.F."/>
            <person name="Baker D."/>
            <person name="Gharbi K."/>
            <person name="Hall N."/>
            <person name="Watson M."/>
            <person name="Adriaenssens E.M."/>
            <person name="Foster-Nyarko E."/>
            <person name="Jarju S."/>
            <person name="Secka A."/>
            <person name="Antonio M."/>
            <person name="Oren A."/>
            <person name="Chaudhuri R.R."/>
            <person name="La Ragione R."/>
            <person name="Hildebrand F."/>
            <person name="Pallen M.J."/>
        </authorList>
    </citation>
    <scope>NUCLEOTIDE SEQUENCE</scope>
    <source>
        <strain evidence="4">10406</strain>
    </source>
</reference>
<dbReference type="PANTHER" id="PTHR43053">
    <property type="entry name" value="GLYCOSIDASE FAMILY 31"/>
    <property type="match status" value="1"/>
</dbReference>
<dbReference type="InterPro" id="IPR017853">
    <property type="entry name" value="GH"/>
</dbReference>
<organism evidence="4 5">
    <name type="scientific">Candidatus Limadaptatus stercoripullorum</name>
    <dbReference type="NCBI Taxonomy" id="2840846"/>
    <lineage>
        <taxon>Bacteria</taxon>
        <taxon>Bacillati</taxon>
        <taxon>Bacillota</taxon>
        <taxon>Clostridia</taxon>
        <taxon>Eubacteriales</taxon>
        <taxon>Candidatus Limadaptatus</taxon>
    </lineage>
</organism>
<dbReference type="PANTHER" id="PTHR43053:SF3">
    <property type="entry name" value="ALPHA-GALACTOSIDASE C-RELATED"/>
    <property type="match status" value="1"/>
</dbReference>
<feature type="region of interest" description="Disordered" evidence="3">
    <location>
        <begin position="662"/>
        <end position="681"/>
    </location>
</feature>
<dbReference type="Proteomes" id="UP000886857">
    <property type="component" value="Unassembled WGS sequence"/>
</dbReference>
<keyword evidence="2" id="KW-0326">Glycosidase</keyword>